<evidence type="ECO:0000259" key="1">
    <source>
        <dbReference type="Pfam" id="PF21956"/>
    </source>
</evidence>
<proteinExistence type="predicted"/>
<dbReference type="Pfam" id="PF21956">
    <property type="entry name" value="DUF6922"/>
    <property type="match status" value="1"/>
</dbReference>
<accession>A0A1G7MK32</accession>
<keyword evidence="3" id="KW-1185">Reference proteome</keyword>
<dbReference type="STRING" id="1123285.SAMN05660235_02188"/>
<dbReference type="Proteomes" id="UP000243333">
    <property type="component" value="Unassembled WGS sequence"/>
</dbReference>
<feature type="domain" description="DUF6922" evidence="1">
    <location>
        <begin position="11"/>
        <end position="60"/>
    </location>
</feature>
<evidence type="ECO:0000313" key="3">
    <source>
        <dbReference type="Proteomes" id="UP000243333"/>
    </source>
</evidence>
<sequence length="99" mass="11757">MAQARLPERMKRLFWDVDFASVNCHLHRDFIVERVLNMGDMEDLAWLWRTFTAAEICQVVRTSRRLTKKTARCWQAFFGLAEEEMACFGRYSTQIDGIY</sequence>
<gene>
    <name evidence="2" type="ORF">SAMN05660235_02188</name>
</gene>
<name>A0A1G7MK32_9FIRM</name>
<protein>
    <recommendedName>
        <fullName evidence="1">DUF6922 domain-containing protein</fullName>
    </recommendedName>
</protein>
<dbReference type="RefSeq" id="WP_093690807.1">
    <property type="nucleotide sequence ID" value="NZ_FNBU01000018.1"/>
</dbReference>
<dbReference type="EMBL" id="FNBU01000018">
    <property type="protein sequence ID" value="SDF62067.1"/>
    <property type="molecule type" value="Genomic_DNA"/>
</dbReference>
<dbReference type="AlphaFoldDB" id="A0A1G7MK32"/>
<dbReference type="OrthoDB" id="9787886at2"/>
<evidence type="ECO:0000313" key="2">
    <source>
        <dbReference type="EMBL" id="SDF62067.1"/>
    </source>
</evidence>
<organism evidence="2 3">
    <name type="scientific">Sporolituus thermophilus DSM 23256</name>
    <dbReference type="NCBI Taxonomy" id="1123285"/>
    <lineage>
        <taxon>Bacteria</taxon>
        <taxon>Bacillati</taxon>
        <taxon>Bacillota</taxon>
        <taxon>Negativicutes</taxon>
        <taxon>Selenomonadales</taxon>
        <taxon>Sporomusaceae</taxon>
        <taxon>Sporolituus</taxon>
    </lineage>
</organism>
<dbReference type="InterPro" id="IPR053830">
    <property type="entry name" value="DUF6922"/>
</dbReference>
<reference evidence="3" key="1">
    <citation type="submission" date="2016-10" db="EMBL/GenBank/DDBJ databases">
        <authorList>
            <person name="Varghese N."/>
            <person name="Submissions S."/>
        </authorList>
    </citation>
    <scope>NUCLEOTIDE SEQUENCE [LARGE SCALE GENOMIC DNA]</scope>
    <source>
        <strain evidence="3">DSM 23256</strain>
    </source>
</reference>